<protein>
    <recommendedName>
        <fullName evidence="2">SpoVT-AbrB domain-containing protein</fullName>
    </recommendedName>
</protein>
<evidence type="ECO:0000313" key="3">
    <source>
        <dbReference type="EMBL" id="OGE25220.1"/>
    </source>
</evidence>
<evidence type="ECO:0000313" key="4">
    <source>
        <dbReference type="Proteomes" id="UP000177042"/>
    </source>
</evidence>
<reference evidence="3 4" key="1">
    <citation type="journal article" date="2016" name="Nat. Commun.">
        <title>Thousands of microbial genomes shed light on interconnected biogeochemical processes in an aquifer system.</title>
        <authorList>
            <person name="Anantharaman K."/>
            <person name="Brown C.T."/>
            <person name="Hug L.A."/>
            <person name="Sharon I."/>
            <person name="Castelle C.J."/>
            <person name="Probst A.J."/>
            <person name="Thomas B.C."/>
            <person name="Singh A."/>
            <person name="Wilkins M.J."/>
            <person name="Karaoz U."/>
            <person name="Brodie E.L."/>
            <person name="Williams K.H."/>
            <person name="Hubbard S.S."/>
            <person name="Banfield J.F."/>
        </authorList>
    </citation>
    <scope>NUCLEOTIDE SEQUENCE [LARGE SCALE GENOMIC DNA]</scope>
</reference>
<proteinExistence type="predicted"/>
<gene>
    <name evidence="3" type="ORF">A3C26_02465</name>
</gene>
<dbReference type="InterPro" id="IPR037914">
    <property type="entry name" value="SpoVT-AbrB_sf"/>
</dbReference>
<dbReference type="GO" id="GO:0003677">
    <property type="term" value="F:DNA binding"/>
    <property type="evidence" value="ECO:0007669"/>
    <property type="project" value="UniProtKB-UniRule"/>
</dbReference>
<comment type="caution">
    <text evidence="3">The sequence shown here is derived from an EMBL/GenBank/DDBJ whole genome shotgun (WGS) entry which is preliminary data.</text>
</comment>
<evidence type="ECO:0000259" key="2">
    <source>
        <dbReference type="PROSITE" id="PS51740"/>
    </source>
</evidence>
<keyword evidence="1" id="KW-0238">DNA-binding</keyword>
<dbReference type="EMBL" id="MFCX01000030">
    <property type="protein sequence ID" value="OGE25220.1"/>
    <property type="molecule type" value="Genomic_DNA"/>
</dbReference>
<dbReference type="Gene3D" id="2.10.260.10">
    <property type="match status" value="1"/>
</dbReference>
<name>A0A1F5J9M0_9BACT</name>
<evidence type="ECO:0000256" key="1">
    <source>
        <dbReference type="PROSITE-ProRule" id="PRU01076"/>
    </source>
</evidence>
<dbReference type="NCBIfam" id="TIGR01439">
    <property type="entry name" value="lp_hng_hel_AbrB"/>
    <property type="match status" value="1"/>
</dbReference>
<dbReference type="InterPro" id="IPR007159">
    <property type="entry name" value="SpoVT-AbrB_dom"/>
</dbReference>
<dbReference type="PROSITE" id="PS51740">
    <property type="entry name" value="SPOVT_ABRB"/>
    <property type="match status" value="1"/>
</dbReference>
<feature type="domain" description="SpoVT-AbrB" evidence="2">
    <location>
        <begin position="11"/>
        <end position="56"/>
    </location>
</feature>
<dbReference type="Pfam" id="PF04014">
    <property type="entry name" value="MazE_antitoxin"/>
    <property type="match status" value="1"/>
</dbReference>
<dbReference type="SMART" id="SM00966">
    <property type="entry name" value="SpoVT_AbrB"/>
    <property type="match status" value="1"/>
</dbReference>
<dbReference type="AlphaFoldDB" id="A0A1F5J9M0"/>
<dbReference type="SUPFAM" id="SSF89447">
    <property type="entry name" value="AbrB/MazE/MraZ-like"/>
    <property type="match status" value="1"/>
</dbReference>
<accession>A0A1F5J9M0</accession>
<dbReference type="Proteomes" id="UP000177042">
    <property type="component" value="Unassembled WGS sequence"/>
</dbReference>
<sequence>MTFLQSTHSERKLVRVQEKGQVTLPTEVREKLGLKKGDLVAVVETDEGVLISPQEIVATKALDRIGEVLKEKGLSLEELIESGRGIRGTIIEEKYGIKSKKYR</sequence>
<organism evidence="3 4">
    <name type="scientific">Candidatus Daviesbacteria bacterium RIFCSPHIGHO2_02_FULL_39_12</name>
    <dbReference type="NCBI Taxonomy" id="1797770"/>
    <lineage>
        <taxon>Bacteria</taxon>
        <taxon>Candidatus Daviesiibacteriota</taxon>
    </lineage>
</organism>